<evidence type="ECO:0000313" key="3">
    <source>
        <dbReference type="EMBL" id="CAG5986575.1"/>
    </source>
</evidence>
<feature type="compositionally biased region" description="Polar residues" evidence="1">
    <location>
        <begin position="166"/>
        <end position="177"/>
    </location>
</feature>
<reference evidence="3" key="1">
    <citation type="submission" date="2021-05" db="EMBL/GenBank/DDBJ databases">
        <authorList>
            <person name="Tigano A."/>
        </authorList>
    </citation>
    <scope>NUCLEOTIDE SEQUENCE</scope>
</reference>
<evidence type="ECO:0000313" key="4">
    <source>
        <dbReference type="Proteomes" id="UP000677803"/>
    </source>
</evidence>
<feature type="region of interest" description="Disordered" evidence="1">
    <location>
        <begin position="163"/>
        <end position="189"/>
    </location>
</feature>
<dbReference type="OrthoDB" id="8916819at2759"/>
<sequence length="189" mass="20679">MKPRLLLSGVDVLPTIEELWEEEGDLLDLVHSMQEYLDSMRELSQPACYPLHGPLRGSRRRRYRPGATPPAGGAWPPRDPAQVLLTLRDPPGCQPLPPPRRTHNLLDMLVSQSLFAGLVLETEFQMFLCSWKQSSRYFCEAGSGIPDVSVQLEAVWSGQTGGVEAASSQQGAPTATESHFKAADQSPGG</sequence>
<dbReference type="EMBL" id="CAJRST010036189">
    <property type="protein sequence ID" value="CAG5986569.1"/>
    <property type="molecule type" value="Genomic_DNA"/>
</dbReference>
<organism evidence="3 4">
    <name type="scientific">Menidia menidia</name>
    <name type="common">Atlantic silverside</name>
    <dbReference type="NCBI Taxonomy" id="238744"/>
    <lineage>
        <taxon>Eukaryota</taxon>
        <taxon>Metazoa</taxon>
        <taxon>Chordata</taxon>
        <taxon>Craniata</taxon>
        <taxon>Vertebrata</taxon>
        <taxon>Euteleostomi</taxon>
        <taxon>Actinopterygii</taxon>
        <taxon>Neopterygii</taxon>
        <taxon>Teleostei</taxon>
        <taxon>Neoteleostei</taxon>
        <taxon>Acanthomorphata</taxon>
        <taxon>Ovalentaria</taxon>
        <taxon>Atherinomorphae</taxon>
        <taxon>Atheriniformes</taxon>
        <taxon>Atherinopsidae</taxon>
        <taxon>Menidiinae</taxon>
        <taxon>Menidia</taxon>
    </lineage>
</organism>
<gene>
    <name evidence="2" type="ORF">MMEN_LOCUS16987</name>
    <name evidence="3" type="ORF">MMEN_LOCUS16996</name>
</gene>
<keyword evidence="4" id="KW-1185">Reference proteome</keyword>
<feature type="region of interest" description="Disordered" evidence="1">
    <location>
        <begin position="59"/>
        <end position="78"/>
    </location>
</feature>
<protein>
    <submittedName>
        <fullName evidence="3">(Atlantic silverside) hypothetical protein</fullName>
    </submittedName>
</protein>
<dbReference type="AlphaFoldDB" id="A0A8S4BJK3"/>
<dbReference type="Proteomes" id="UP000677803">
    <property type="component" value="Unassembled WGS sequence"/>
</dbReference>
<feature type="compositionally biased region" description="Low complexity" evidence="1">
    <location>
        <begin position="65"/>
        <end position="76"/>
    </location>
</feature>
<accession>A0A8S4BJK3</accession>
<comment type="caution">
    <text evidence="3">The sequence shown here is derived from an EMBL/GenBank/DDBJ whole genome shotgun (WGS) entry which is preliminary data.</text>
</comment>
<proteinExistence type="predicted"/>
<evidence type="ECO:0000313" key="2">
    <source>
        <dbReference type="EMBL" id="CAG5986569.1"/>
    </source>
</evidence>
<dbReference type="EMBL" id="CAJRST010036211">
    <property type="protein sequence ID" value="CAG5986575.1"/>
    <property type="molecule type" value="Genomic_DNA"/>
</dbReference>
<name>A0A8S4BJK3_9TELE</name>
<evidence type="ECO:0000256" key="1">
    <source>
        <dbReference type="SAM" id="MobiDB-lite"/>
    </source>
</evidence>